<keyword evidence="1" id="KW-0732">Signal</keyword>
<comment type="caution">
    <text evidence="2">The sequence shown here is derived from an EMBL/GenBank/DDBJ whole genome shotgun (WGS) entry which is preliminary data.</text>
</comment>
<protein>
    <submittedName>
        <fullName evidence="2">Uncharacterized protein</fullName>
    </submittedName>
</protein>
<dbReference type="EMBL" id="JBHLUX010000027">
    <property type="protein sequence ID" value="MFC0470902.1"/>
    <property type="molecule type" value="Genomic_DNA"/>
</dbReference>
<evidence type="ECO:0000256" key="1">
    <source>
        <dbReference type="SAM" id="SignalP"/>
    </source>
</evidence>
<dbReference type="RefSeq" id="WP_335960768.1">
    <property type="nucleotide sequence ID" value="NZ_JAXBLX010000012.1"/>
</dbReference>
<dbReference type="Proteomes" id="UP001589838">
    <property type="component" value="Unassembled WGS sequence"/>
</dbReference>
<feature type="signal peptide" evidence="1">
    <location>
        <begin position="1"/>
        <end position="28"/>
    </location>
</feature>
<name>A0ABV6KC63_9BACI</name>
<evidence type="ECO:0000313" key="2">
    <source>
        <dbReference type="EMBL" id="MFC0470902.1"/>
    </source>
</evidence>
<accession>A0ABV6KC63</accession>
<sequence length="70" mass="7795">MNHLVMKIALLATAFSLLIPFQTGNALATFSDVAEDFRAKSEIEFLNNQGVIFGFQAVLLSQIIQSQEHR</sequence>
<reference evidence="2 3" key="1">
    <citation type="submission" date="2024-09" db="EMBL/GenBank/DDBJ databases">
        <authorList>
            <person name="Sun Q."/>
            <person name="Mori K."/>
        </authorList>
    </citation>
    <scope>NUCLEOTIDE SEQUENCE [LARGE SCALE GENOMIC DNA]</scope>
    <source>
        <strain evidence="2 3">NCAIM B.02610</strain>
    </source>
</reference>
<proteinExistence type="predicted"/>
<keyword evidence="3" id="KW-1185">Reference proteome</keyword>
<feature type="chain" id="PRO_5047223897" evidence="1">
    <location>
        <begin position="29"/>
        <end position="70"/>
    </location>
</feature>
<gene>
    <name evidence="2" type="ORF">ACFFHM_10445</name>
</gene>
<organism evidence="2 3">
    <name type="scientific">Halalkalibacter kiskunsagensis</name>
    <dbReference type="NCBI Taxonomy" id="1548599"/>
    <lineage>
        <taxon>Bacteria</taxon>
        <taxon>Bacillati</taxon>
        <taxon>Bacillota</taxon>
        <taxon>Bacilli</taxon>
        <taxon>Bacillales</taxon>
        <taxon>Bacillaceae</taxon>
        <taxon>Halalkalibacter</taxon>
    </lineage>
</organism>
<evidence type="ECO:0000313" key="3">
    <source>
        <dbReference type="Proteomes" id="UP001589838"/>
    </source>
</evidence>